<dbReference type="RefSeq" id="WP_090933856.1">
    <property type="nucleotide sequence ID" value="NZ_FNDJ01000009.1"/>
</dbReference>
<dbReference type="AlphaFoldDB" id="A0A1G8RZT5"/>
<feature type="domain" description="Thiopeptide-type bacteriocin biosynthesis" evidence="2">
    <location>
        <begin position="5"/>
        <end position="127"/>
    </location>
</feature>
<organism evidence="3 4">
    <name type="scientific">Nonomuraea jiangxiensis</name>
    <dbReference type="NCBI Taxonomy" id="633440"/>
    <lineage>
        <taxon>Bacteria</taxon>
        <taxon>Bacillati</taxon>
        <taxon>Actinomycetota</taxon>
        <taxon>Actinomycetes</taxon>
        <taxon>Streptosporangiales</taxon>
        <taxon>Streptosporangiaceae</taxon>
        <taxon>Nonomuraea</taxon>
    </lineage>
</organism>
<dbReference type="EMBL" id="FNDJ01000009">
    <property type="protein sequence ID" value="SDJ22459.1"/>
    <property type="molecule type" value="Genomic_DNA"/>
</dbReference>
<evidence type="ECO:0000313" key="3">
    <source>
        <dbReference type="EMBL" id="SDJ22459.1"/>
    </source>
</evidence>
<name>A0A1G8RZT5_9ACTN</name>
<proteinExistence type="predicted"/>
<dbReference type="NCBIfam" id="TIGR03891">
    <property type="entry name" value="thiopep_ocin"/>
    <property type="match status" value="1"/>
</dbReference>
<feature type="region of interest" description="Disordered" evidence="1">
    <location>
        <begin position="134"/>
        <end position="177"/>
    </location>
</feature>
<evidence type="ECO:0000259" key="2">
    <source>
        <dbReference type="Pfam" id="PF14028"/>
    </source>
</evidence>
<dbReference type="Pfam" id="PF14028">
    <property type="entry name" value="Lant_dehydr_C"/>
    <property type="match status" value="1"/>
</dbReference>
<dbReference type="Proteomes" id="UP000199202">
    <property type="component" value="Unassembled WGS sequence"/>
</dbReference>
<dbReference type="InterPro" id="IPR023809">
    <property type="entry name" value="Thiopep_bacteriocin_synth_dom"/>
</dbReference>
<gene>
    <name evidence="3" type="ORF">SAMN05421869_109234</name>
</gene>
<sequence length="177" mass="19268">MSVSWLSAHLFDPGDLDDLLLETVRPLITELTADGLCESAFFLRHADGGPHIRMRVLTGDPGAAWERIRARAHTLRTRPVLVPYEPETDKYGTGAAIEAAERHFAESSALAGRVLAQRPSPAQRVALTCRASCSPSSPATPVRARPPSAWPRACAGGDRTNQARWRSRPSRSYGMPS</sequence>
<keyword evidence="4" id="KW-1185">Reference proteome</keyword>
<dbReference type="STRING" id="633440.SAMN05421869_109234"/>
<evidence type="ECO:0000256" key="1">
    <source>
        <dbReference type="SAM" id="MobiDB-lite"/>
    </source>
</evidence>
<dbReference type="OrthoDB" id="3607295at2"/>
<reference evidence="3 4" key="1">
    <citation type="submission" date="2016-10" db="EMBL/GenBank/DDBJ databases">
        <authorList>
            <person name="de Groot N.N."/>
        </authorList>
    </citation>
    <scope>NUCLEOTIDE SEQUENCE [LARGE SCALE GENOMIC DNA]</scope>
    <source>
        <strain evidence="3 4">CGMCC 4.6533</strain>
    </source>
</reference>
<evidence type="ECO:0000313" key="4">
    <source>
        <dbReference type="Proteomes" id="UP000199202"/>
    </source>
</evidence>
<protein>
    <submittedName>
        <fullName evidence="3">Thiopeptide-type bacteriocin biosynthesis domain-containing protein</fullName>
    </submittedName>
</protein>
<accession>A0A1G8RZT5</accession>